<dbReference type="GO" id="GO:0070025">
    <property type="term" value="F:carbon monoxide binding"/>
    <property type="evidence" value="ECO:0007669"/>
    <property type="project" value="TreeGrafter"/>
</dbReference>
<dbReference type="SUPFAM" id="SSF52172">
    <property type="entry name" value="CheY-like"/>
    <property type="match status" value="1"/>
</dbReference>
<dbReference type="InterPro" id="IPR001789">
    <property type="entry name" value="Sig_transdc_resp-reg_receiver"/>
</dbReference>
<name>T1BBR6_9ZZZZ</name>
<evidence type="ECO:0000256" key="3">
    <source>
        <dbReference type="ARBA" id="ARBA00023004"/>
    </source>
</evidence>
<dbReference type="PANTHER" id="PTHR30149:SF0">
    <property type="entry name" value="HYDROGENASE MATURATION FACTOR HYPD"/>
    <property type="match status" value="1"/>
</dbReference>
<keyword evidence="2" id="KW-0479">Metal-binding</keyword>
<evidence type="ECO:0000256" key="2">
    <source>
        <dbReference type="ARBA" id="ARBA00022723"/>
    </source>
</evidence>
<comment type="caution">
    <text evidence="5">The sequence shown here is derived from an EMBL/GenBank/DDBJ whole genome shotgun (WGS) entry which is preliminary data.</text>
</comment>
<feature type="non-terminal residue" evidence="5">
    <location>
        <position position="220"/>
    </location>
</feature>
<reference evidence="5" key="1">
    <citation type="submission" date="2013-08" db="EMBL/GenBank/DDBJ databases">
        <authorList>
            <person name="Mendez C."/>
            <person name="Richter M."/>
            <person name="Ferrer M."/>
            <person name="Sanchez J."/>
        </authorList>
    </citation>
    <scope>NUCLEOTIDE SEQUENCE</scope>
</reference>
<dbReference type="GO" id="GO:0000160">
    <property type="term" value="P:phosphorelay signal transduction system"/>
    <property type="evidence" value="ECO:0007669"/>
    <property type="project" value="InterPro"/>
</dbReference>
<dbReference type="SMART" id="SM00448">
    <property type="entry name" value="REC"/>
    <property type="match status" value="1"/>
</dbReference>
<evidence type="ECO:0000256" key="1">
    <source>
        <dbReference type="ARBA" id="ARBA00007888"/>
    </source>
</evidence>
<dbReference type="GO" id="GO:0005506">
    <property type="term" value="F:iron ion binding"/>
    <property type="evidence" value="ECO:0007669"/>
    <property type="project" value="TreeGrafter"/>
</dbReference>
<evidence type="ECO:0000313" key="5">
    <source>
        <dbReference type="EMBL" id="EQD67317.1"/>
    </source>
</evidence>
<dbReference type="Gene3D" id="6.10.20.100">
    <property type="match status" value="1"/>
</dbReference>
<proteinExistence type="inferred from homology"/>
<comment type="similarity">
    <text evidence="1">Belongs to the HypD family.</text>
</comment>
<dbReference type="AlphaFoldDB" id="T1BBR6"/>
<dbReference type="PROSITE" id="PS50110">
    <property type="entry name" value="RESPONSE_REGULATORY"/>
    <property type="match status" value="1"/>
</dbReference>
<dbReference type="InterPro" id="IPR002780">
    <property type="entry name" value="Hyd_form_HypD"/>
</dbReference>
<dbReference type="PANTHER" id="PTHR30149">
    <property type="entry name" value="HYDROGENASE PROTEIN ASSEMBLY PROTEIN HYPD"/>
    <property type="match status" value="1"/>
</dbReference>
<protein>
    <submittedName>
        <fullName evidence="5">Hydrogenase expression/formation protein HypD</fullName>
    </submittedName>
</protein>
<organism evidence="5">
    <name type="scientific">mine drainage metagenome</name>
    <dbReference type="NCBI Taxonomy" id="410659"/>
    <lineage>
        <taxon>unclassified sequences</taxon>
        <taxon>metagenomes</taxon>
        <taxon>ecological metagenomes</taxon>
    </lineage>
</organism>
<dbReference type="InterPro" id="IPR011006">
    <property type="entry name" value="CheY-like_superfamily"/>
</dbReference>
<dbReference type="Gene3D" id="3.40.50.11740">
    <property type="entry name" value="HypD, alpha/beta domain 2"/>
    <property type="match status" value="1"/>
</dbReference>
<dbReference type="InterPro" id="IPR042243">
    <property type="entry name" value="HypD_1"/>
</dbReference>
<gene>
    <name evidence="5" type="ORF">B1A_07756</name>
</gene>
<reference evidence="5" key="2">
    <citation type="journal article" date="2014" name="ISME J.">
        <title>Microbial stratification in low pH oxic and suboxic macroscopic growths along an acid mine drainage.</title>
        <authorList>
            <person name="Mendez-Garcia C."/>
            <person name="Mesa V."/>
            <person name="Sprenger R.R."/>
            <person name="Richter M."/>
            <person name="Diez M.S."/>
            <person name="Solano J."/>
            <person name="Bargiela R."/>
            <person name="Golyshina O.V."/>
            <person name="Manteca A."/>
            <person name="Ramos J.L."/>
            <person name="Gallego J.R."/>
            <person name="Llorente I."/>
            <person name="Martins Dos Santos V.A."/>
            <person name="Jensen O.N."/>
            <person name="Pelaez A.I."/>
            <person name="Sanchez J."/>
            <person name="Ferrer M."/>
        </authorList>
    </citation>
    <scope>NUCLEOTIDE SEQUENCE</scope>
</reference>
<keyword evidence="3" id="KW-0408">Iron</keyword>
<dbReference type="InterPro" id="IPR042244">
    <property type="entry name" value="HypD_2_sf"/>
</dbReference>
<dbReference type="Gene3D" id="3.40.50.2300">
    <property type="match status" value="1"/>
</dbReference>
<sequence>MPFPPIVLVVDDEIRSQEALRRTLEEDFGVFAASSVVETRTVMEREDAQIVLTDPRMPEVSGAAFLKEVRETWPDTVRIIISGYTQTNQMDVMQAILMLVQRVNEGRAEVENEFMRAVTPAGNRKAQALMQRVFEQRDRFEWRGLGEIPLSALRLRAAYAAFDAEHRYTLGCRSVAGNRACECGAILRGLTWPIGCKLFGTACTLEAPMDSCMVSSESAC</sequence>
<evidence type="ECO:0000259" key="4">
    <source>
        <dbReference type="PROSITE" id="PS50110"/>
    </source>
</evidence>
<feature type="domain" description="Response regulatory" evidence="4">
    <location>
        <begin position="6"/>
        <end position="114"/>
    </location>
</feature>
<dbReference type="Pfam" id="PF01924">
    <property type="entry name" value="HypD"/>
    <property type="match status" value="1"/>
</dbReference>
<dbReference type="GO" id="GO:0051539">
    <property type="term" value="F:4 iron, 4 sulfur cluster binding"/>
    <property type="evidence" value="ECO:0007669"/>
    <property type="project" value="TreeGrafter"/>
</dbReference>
<accession>T1BBR6</accession>
<dbReference type="EMBL" id="AUZX01005570">
    <property type="protein sequence ID" value="EQD67317.1"/>
    <property type="molecule type" value="Genomic_DNA"/>
</dbReference>
<dbReference type="GO" id="GO:0051604">
    <property type="term" value="P:protein maturation"/>
    <property type="evidence" value="ECO:0007669"/>
    <property type="project" value="TreeGrafter"/>
</dbReference>